<dbReference type="RefSeq" id="WP_094450210.1">
    <property type="nucleotide sequence ID" value="NZ_NMVI01000013.1"/>
</dbReference>
<dbReference type="Pfam" id="PF16154">
    <property type="entry name" value="DUF4862"/>
    <property type="match status" value="1"/>
</dbReference>
<accession>A0A255EF65</accession>
<comment type="caution">
    <text evidence="1">The sequence shown here is derived from an EMBL/GenBank/DDBJ whole genome shotgun (WGS) entry which is preliminary data.</text>
</comment>
<protein>
    <submittedName>
        <fullName evidence="1">DUF4862 domain-containing protein</fullName>
    </submittedName>
</protein>
<evidence type="ECO:0000313" key="2">
    <source>
        <dbReference type="Proteomes" id="UP000216533"/>
    </source>
</evidence>
<name>A0A255EF65_9ACTN</name>
<evidence type="ECO:0000313" key="1">
    <source>
        <dbReference type="EMBL" id="OYN88225.1"/>
    </source>
</evidence>
<proteinExistence type="predicted"/>
<dbReference type="AlphaFoldDB" id="A0A255EF65"/>
<reference evidence="1 2" key="1">
    <citation type="submission" date="2017-07" db="EMBL/GenBank/DDBJ databases">
        <title>Draft whole genome sequences of clinical Proprionibacteriaceae strains.</title>
        <authorList>
            <person name="Bernier A.-M."/>
            <person name="Bernard K."/>
            <person name="Domingo M.-C."/>
        </authorList>
    </citation>
    <scope>NUCLEOTIDE SEQUENCE [LARGE SCALE GENOMIC DNA]</scope>
    <source>
        <strain evidence="1 2">NML 160184</strain>
    </source>
</reference>
<dbReference type="Proteomes" id="UP000216533">
    <property type="component" value="Unassembled WGS sequence"/>
</dbReference>
<dbReference type="InterPro" id="IPR032344">
    <property type="entry name" value="DUF4862"/>
</dbReference>
<sequence>MNQPMSGYVVGAYAATPTAGGWDPELESQYYAAVAADTRVAGFELPWLGALHPHDEEWLIANLPAPLTAVITDVPHVFPTVLKQPTYGLASADEEGRAQAMADARRLKEDVRRLHQRLGRQAVHTVELHAGPRADQAGVEPLVASLTELAGWDWDGAELVLEHSDALVAGQTPEKGFLPLADEIAAIQQSGTQLGVTLNWGRSALELRDPNRVVEHIAQAREAGLLRGFLFSGVTDTSEQFGRPWADAHNPFRASDLHGHGDEVSLLTDNLARDAIAALDPQTWLGIKMSWPAGGTEIEDRVAMLHESLDALDRVR</sequence>
<gene>
    <name evidence="1" type="ORF">CGZ92_04575</name>
</gene>
<dbReference type="EMBL" id="NMVI01000013">
    <property type="protein sequence ID" value="OYN88225.1"/>
    <property type="molecule type" value="Genomic_DNA"/>
</dbReference>
<organism evidence="1 2">
    <name type="scientific">Parenemella sanctibonifatiensis</name>
    <dbReference type="NCBI Taxonomy" id="2016505"/>
    <lineage>
        <taxon>Bacteria</taxon>
        <taxon>Bacillati</taxon>
        <taxon>Actinomycetota</taxon>
        <taxon>Actinomycetes</taxon>
        <taxon>Propionibacteriales</taxon>
        <taxon>Propionibacteriaceae</taxon>
        <taxon>Parenemella</taxon>
    </lineage>
</organism>